<name>A0A261G4H5_9BIFI</name>
<dbReference type="PANTHER" id="PTHR33744">
    <property type="entry name" value="CARBOHYDRATE DIACID REGULATOR"/>
    <property type="match status" value="1"/>
</dbReference>
<gene>
    <name evidence="3" type="ORF">BHAP_0170</name>
</gene>
<feature type="domain" description="Purine catabolism PurC-like" evidence="1">
    <location>
        <begin position="8"/>
        <end position="129"/>
    </location>
</feature>
<dbReference type="OrthoDB" id="2973014at2"/>
<protein>
    <submittedName>
        <fullName evidence="3">Transcriptional regulator</fullName>
    </submittedName>
</protein>
<dbReference type="InterPro" id="IPR051448">
    <property type="entry name" value="CdaR-like_regulators"/>
</dbReference>
<reference evidence="3 4" key="1">
    <citation type="journal article" date="2017" name="BMC Genomics">
        <title>Comparative genomic and phylogenomic analyses of the Bifidobacteriaceae family.</title>
        <authorList>
            <person name="Lugli G.A."/>
            <person name="Milani C."/>
            <person name="Turroni F."/>
            <person name="Duranti S."/>
            <person name="Mancabelli L."/>
            <person name="Mangifesta M."/>
            <person name="Ferrario C."/>
            <person name="Modesto M."/>
            <person name="Mattarelli P."/>
            <person name="Jiri K."/>
            <person name="van Sinderen D."/>
            <person name="Ventura M."/>
        </authorList>
    </citation>
    <scope>NUCLEOTIDE SEQUENCE [LARGE SCALE GENOMIC DNA]</scope>
    <source>
        <strain evidence="3 4">DSM 100202</strain>
    </source>
</reference>
<evidence type="ECO:0000259" key="1">
    <source>
        <dbReference type="Pfam" id="PF07905"/>
    </source>
</evidence>
<dbReference type="Proteomes" id="UP000216074">
    <property type="component" value="Unassembled WGS sequence"/>
</dbReference>
<evidence type="ECO:0000259" key="2">
    <source>
        <dbReference type="Pfam" id="PF13556"/>
    </source>
</evidence>
<accession>A0A261G4H5</accession>
<proteinExistence type="predicted"/>
<organism evidence="3 4">
    <name type="scientific">Bifidobacterium hapali</name>
    <dbReference type="NCBI Taxonomy" id="1630172"/>
    <lineage>
        <taxon>Bacteria</taxon>
        <taxon>Bacillati</taxon>
        <taxon>Actinomycetota</taxon>
        <taxon>Actinomycetes</taxon>
        <taxon>Bifidobacteriales</taxon>
        <taxon>Bifidobacteriaceae</taxon>
        <taxon>Bifidobacterium</taxon>
    </lineage>
</organism>
<keyword evidence="4" id="KW-1185">Reference proteome</keyword>
<dbReference type="InterPro" id="IPR012914">
    <property type="entry name" value="PucR_dom"/>
</dbReference>
<dbReference type="InterPro" id="IPR042070">
    <property type="entry name" value="PucR_C-HTH_sf"/>
</dbReference>
<comment type="caution">
    <text evidence="3">The sequence shown here is derived from an EMBL/GenBank/DDBJ whole genome shotgun (WGS) entry which is preliminary data.</text>
</comment>
<dbReference type="EMBL" id="MWWY01000005">
    <property type="protein sequence ID" value="OZG66308.1"/>
    <property type="molecule type" value="Genomic_DNA"/>
</dbReference>
<evidence type="ECO:0000313" key="4">
    <source>
        <dbReference type="Proteomes" id="UP000216074"/>
    </source>
</evidence>
<sequence length="500" mass="53156">MVVTIRDALADERFRAAQPTVTVEGKGLDRPIRWVFTNEREDVANFLSGGEMLIVDGSALSGMSADAMAAYVRSLADARVAALVVELVEDIQTMPATLTNTACVRGLTLIGLGSRVPFVDLCQRINTAIVREQMRLSLEVDTMSSSLRERLSHADNIDAVAQAIADLFGESVAIFDADGLLAAQAGGVFRDDEPTVVIGLSGQSRPTGALEISQRATILDEDKRKIIASIVDPVASLSIDGGARIGMIRHIVAGPSDGIHATNAEAADTHAMLEALGFAGSCIYLPFALRLRSLTASMDDVSAMIEQYCAQTGRDIACILDGATLIGWMAAEDAAADVPAFSVQCVHALGTLLDDNDNVCVVHGKVATDTVSLLDGFAALRDVCNSDPQYGQMIDVMDSAIDRFAANDDMNRAVRALIAQTIGSDIAASPVLLDTLCACFDHMDNKTGACEQLGIGRQTLYNRLDKVTQMIGIDHTDCSGWTALLLAAKLAKSRLDQHIS</sequence>
<dbReference type="InterPro" id="IPR025736">
    <property type="entry name" value="PucR_C-HTH_dom"/>
</dbReference>
<dbReference type="RefSeq" id="WP_094728712.1">
    <property type="nucleotide sequence ID" value="NZ_MWWY01000005.1"/>
</dbReference>
<dbReference type="Gene3D" id="1.10.10.2840">
    <property type="entry name" value="PucR C-terminal helix-turn-helix domain"/>
    <property type="match status" value="1"/>
</dbReference>
<feature type="domain" description="PucR C-terminal helix-turn-helix" evidence="2">
    <location>
        <begin position="432"/>
        <end position="489"/>
    </location>
</feature>
<dbReference type="AlphaFoldDB" id="A0A261G4H5"/>
<evidence type="ECO:0000313" key="3">
    <source>
        <dbReference type="EMBL" id="OZG66308.1"/>
    </source>
</evidence>
<dbReference type="Pfam" id="PF13556">
    <property type="entry name" value="HTH_30"/>
    <property type="match status" value="1"/>
</dbReference>
<dbReference type="Pfam" id="PF07905">
    <property type="entry name" value="PucR"/>
    <property type="match status" value="1"/>
</dbReference>